<evidence type="ECO:0000313" key="3">
    <source>
        <dbReference type="Proteomes" id="UP001152747"/>
    </source>
</evidence>
<protein>
    <submittedName>
        <fullName evidence="2">Uncharacterized protein</fullName>
    </submittedName>
</protein>
<dbReference type="AlphaFoldDB" id="A0A9P1I7T1"/>
<dbReference type="EMBL" id="CANHGI010000001">
    <property type="protein sequence ID" value="CAI5440075.1"/>
    <property type="molecule type" value="Genomic_DNA"/>
</dbReference>
<gene>
    <name evidence="2" type="ORF">CAMP_LOCUS2712</name>
</gene>
<proteinExistence type="predicted"/>
<keyword evidence="3" id="KW-1185">Reference proteome</keyword>
<keyword evidence="1" id="KW-0175">Coiled coil</keyword>
<evidence type="ECO:0000256" key="1">
    <source>
        <dbReference type="SAM" id="Coils"/>
    </source>
</evidence>
<name>A0A9P1I7T1_9PELO</name>
<dbReference type="Proteomes" id="UP001152747">
    <property type="component" value="Unassembled WGS sequence"/>
</dbReference>
<sequence>MQLLKRVMKNYSVTKNSQNLDENSEIIDFGIKIHGICKPLFGSIVTYAKISNEKSLRQQLSVFRDDIEQKNSELDRWKKRTCELQALTDELNENVSDFEQKMNRLKAEFERNGTVKSANTGNGRKRLKTQLSSIFVYENHKNNRRLQRSLNVVTMERDDLKRKVERLNGLNAI</sequence>
<accession>A0A9P1I7T1</accession>
<comment type="caution">
    <text evidence="2">The sequence shown here is derived from an EMBL/GenBank/DDBJ whole genome shotgun (WGS) entry which is preliminary data.</text>
</comment>
<reference evidence="2" key="1">
    <citation type="submission" date="2022-11" db="EMBL/GenBank/DDBJ databases">
        <authorList>
            <person name="Kikuchi T."/>
        </authorList>
    </citation>
    <scope>NUCLEOTIDE SEQUENCE</scope>
    <source>
        <strain evidence="2">PS1010</strain>
    </source>
</reference>
<organism evidence="2 3">
    <name type="scientific">Caenorhabditis angaria</name>
    <dbReference type="NCBI Taxonomy" id="860376"/>
    <lineage>
        <taxon>Eukaryota</taxon>
        <taxon>Metazoa</taxon>
        <taxon>Ecdysozoa</taxon>
        <taxon>Nematoda</taxon>
        <taxon>Chromadorea</taxon>
        <taxon>Rhabditida</taxon>
        <taxon>Rhabditina</taxon>
        <taxon>Rhabditomorpha</taxon>
        <taxon>Rhabditoidea</taxon>
        <taxon>Rhabditidae</taxon>
        <taxon>Peloderinae</taxon>
        <taxon>Caenorhabditis</taxon>
    </lineage>
</organism>
<feature type="coiled-coil region" evidence="1">
    <location>
        <begin position="60"/>
        <end position="108"/>
    </location>
</feature>
<evidence type="ECO:0000313" key="2">
    <source>
        <dbReference type="EMBL" id="CAI5440075.1"/>
    </source>
</evidence>
<feature type="coiled-coil region" evidence="1">
    <location>
        <begin position="143"/>
        <end position="170"/>
    </location>
</feature>